<gene>
    <name evidence="2" type="ORF">O0955_08925</name>
</gene>
<reference evidence="2" key="1">
    <citation type="submission" date="2022-12" db="EMBL/GenBank/DDBJ databases">
        <title>Genome sequence of HCMS5-2.</title>
        <authorList>
            <person name="Woo H."/>
        </authorList>
    </citation>
    <scope>NUCLEOTIDE SEQUENCE</scope>
    <source>
        <strain evidence="2">HCMS5-2</strain>
    </source>
</reference>
<sequence length="175" mass="20890">MMLLFWFAPFKSFAGGLSAWQEETPYGHEIEHDGTEGGWIRMQLDSTSITFQNFYFYKHYTVAYSDAEFYIVNEKTAVVQRFVNKQQWESALNKQDLEPFWKREYNDNYGVDKAWAPLLLIFLPFPFLLPVLWLICVISLFFTTRRFYGFRKHFLWIYPVLYILVLSANAIPQSF</sequence>
<keyword evidence="1" id="KW-0812">Transmembrane</keyword>
<name>A0ABT4LAD5_9SPHI</name>
<keyword evidence="1" id="KW-0472">Membrane</keyword>
<keyword evidence="1" id="KW-1133">Transmembrane helix</keyword>
<dbReference type="RefSeq" id="WP_269427193.1">
    <property type="nucleotide sequence ID" value="NZ_JAPWGM010000002.1"/>
</dbReference>
<feature type="transmembrane region" description="Helical" evidence="1">
    <location>
        <begin position="114"/>
        <end position="142"/>
    </location>
</feature>
<dbReference type="EMBL" id="JAPWGM010000002">
    <property type="protein sequence ID" value="MCZ4244128.1"/>
    <property type="molecule type" value="Genomic_DNA"/>
</dbReference>
<dbReference type="Proteomes" id="UP001144347">
    <property type="component" value="Unassembled WGS sequence"/>
</dbReference>
<accession>A0ABT4LAD5</accession>
<evidence type="ECO:0000256" key="1">
    <source>
        <dbReference type="SAM" id="Phobius"/>
    </source>
</evidence>
<organism evidence="2 3">
    <name type="scientific">Pedobacter punctiformis</name>
    <dbReference type="NCBI Taxonomy" id="3004097"/>
    <lineage>
        <taxon>Bacteria</taxon>
        <taxon>Pseudomonadati</taxon>
        <taxon>Bacteroidota</taxon>
        <taxon>Sphingobacteriia</taxon>
        <taxon>Sphingobacteriales</taxon>
        <taxon>Sphingobacteriaceae</taxon>
        <taxon>Pedobacter</taxon>
    </lineage>
</organism>
<protein>
    <submittedName>
        <fullName evidence="2">Uncharacterized protein</fullName>
    </submittedName>
</protein>
<evidence type="ECO:0000313" key="3">
    <source>
        <dbReference type="Proteomes" id="UP001144347"/>
    </source>
</evidence>
<keyword evidence="3" id="KW-1185">Reference proteome</keyword>
<proteinExistence type="predicted"/>
<evidence type="ECO:0000313" key="2">
    <source>
        <dbReference type="EMBL" id="MCZ4244128.1"/>
    </source>
</evidence>
<feature type="transmembrane region" description="Helical" evidence="1">
    <location>
        <begin position="154"/>
        <end position="171"/>
    </location>
</feature>
<comment type="caution">
    <text evidence="2">The sequence shown here is derived from an EMBL/GenBank/DDBJ whole genome shotgun (WGS) entry which is preliminary data.</text>
</comment>